<dbReference type="InterPro" id="IPR003821">
    <property type="entry name" value="DXP_reductoisomerase"/>
</dbReference>
<evidence type="ECO:0000256" key="5">
    <source>
        <dbReference type="ARBA" id="ARBA00023002"/>
    </source>
</evidence>
<comment type="catalytic activity">
    <reaction evidence="8">
        <text>2-C-methyl-D-erythritol 4-phosphate + NADP(+) = 1-deoxy-D-xylulose 5-phosphate + NADPH + H(+)</text>
        <dbReference type="Rhea" id="RHEA:13717"/>
        <dbReference type="ChEBI" id="CHEBI:15378"/>
        <dbReference type="ChEBI" id="CHEBI:57783"/>
        <dbReference type="ChEBI" id="CHEBI:57792"/>
        <dbReference type="ChEBI" id="CHEBI:58262"/>
        <dbReference type="ChEBI" id="CHEBI:58349"/>
        <dbReference type="EC" id="1.1.1.267"/>
    </reaction>
    <physiologicalReaction direction="right-to-left" evidence="8">
        <dbReference type="Rhea" id="RHEA:13719"/>
    </physiologicalReaction>
</comment>
<dbReference type="UniPathway" id="UPA00056">
    <property type="reaction ID" value="UER00092"/>
</dbReference>
<comment type="similarity">
    <text evidence="2 9">Belongs to the DXR family.</text>
</comment>
<evidence type="ECO:0000256" key="8">
    <source>
        <dbReference type="ARBA" id="ARBA00048543"/>
    </source>
</evidence>
<dbReference type="GO" id="GO:0030145">
    <property type="term" value="F:manganese ion binding"/>
    <property type="evidence" value="ECO:0007669"/>
    <property type="project" value="TreeGrafter"/>
</dbReference>
<feature type="binding site" evidence="9">
    <location>
        <position position="219"/>
    </location>
    <ligand>
        <name>1-deoxy-D-xylulose 5-phosphate</name>
        <dbReference type="ChEBI" id="CHEBI:57792"/>
    </ligand>
</feature>
<dbReference type="SUPFAM" id="SSF69055">
    <property type="entry name" value="1-deoxy-D-xylulose-5-phosphate reductoisomerase, C-terminal domain"/>
    <property type="match status" value="1"/>
</dbReference>
<evidence type="ECO:0000256" key="2">
    <source>
        <dbReference type="ARBA" id="ARBA00006825"/>
    </source>
</evidence>
<dbReference type="NCBIfam" id="TIGR00243">
    <property type="entry name" value="Dxr"/>
    <property type="match status" value="1"/>
</dbReference>
<accession>A0A833HPW9</accession>
<dbReference type="Proteomes" id="UP000465601">
    <property type="component" value="Unassembled WGS sequence"/>
</dbReference>
<feature type="binding site" evidence="9">
    <location>
        <position position="149"/>
    </location>
    <ligand>
        <name>1-deoxy-D-xylulose 5-phosphate</name>
        <dbReference type="ChEBI" id="CHEBI:57792"/>
    </ligand>
</feature>
<feature type="binding site" evidence="9">
    <location>
        <position position="14"/>
    </location>
    <ligand>
        <name>NADPH</name>
        <dbReference type="ChEBI" id="CHEBI:57783"/>
    </ligand>
</feature>
<dbReference type="InterPro" id="IPR026877">
    <property type="entry name" value="DXPR_C"/>
</dbReference>
<organism evidence="13 14">
    <name type="scientific">Alkaliphilus serpentinus</name>
    <dbReference type="NCBI Taxonomy" id="1482731"/>
    <lineage>
        <taxon>Bacteria</taxon>
        <taxon>Bacillati</taxon>
        <taxon>Bacillota</taxon>
        <taxon>Clostridia</taxon>
        <taxon>Peptostreptococcales</taxon>
        <taxon>Natronincolaceae</taxon>
        <taxon>Alkaliphilus</taxon>
    </lineage>
</organism>
<keyword evidence="4 9" id="KW-0521">NADP</keyword>
<evidence type="ECO:0000256" key="3">
    <source>
        <dbReference type="ARBA" id="ARBA00022723"/>
    </source>
</evidence>
<dbReference type="Pfam" id="PF13288">
    <property type="entry name" value="DXPR_C"/>
    <property type="match status" value="1"/>
</dbReference>
<dbReference type="GO" id="GO:0070402">
    <property type="term" value="F:NADPH binding"/>
    <property type="evidence" value="ECO:0007669"/>
    <property type="project" value="InterPro"/>
</dbReference>
<dbReference type="NCBIfam" id="NF009114">
    <property type="entry name" value="PRK12464.1"/>
    <property type="match status" value="1"/>
</dbReference>
<feature type="binding site" evidence="9">
    <location>
        <position position="210"/>
    </location>
    <ligand>
        <name>1-deoxy-D-xylulose 5-phosphate</name>
        <dbReference type="ChEBI" id="CHEBI:57792"/>
    </ligand>
</feature>
<evidence type="ECO:0000259" key="11">
    <source>
        <dbReference type="Pfam" id="PF08436"/>
    </source>
</evidence>
<dbReference type="GO" id="GO:0030604">
    <property type="term" value="F:1-deoxy-D-xylulose-5-phosphate reductoisomerase activity"/>
    <property type="evidence" value="ECO:0007669"/>
    <property type="project" value="UniProtKB-UniRule"/>
</dbReference>
<sequence length="381" mass="42431">MKKRVVILGSTGSIGKQALKVVESNSESFEVVGLAVMTSINELEKQILKYKPKAVAVYDASKAKELKDRIKTDIKVLSGMEGLLELSAMEEANILLNSVVGSIGLQPTLTAIRAGKTIALANKETLVVAGRIIMEEAKRYGVDIIPVDSEHSAIFQCLKGENVKEIAKIILTASGGPFKDWSKENLKNVKPKDALKHPNWEMGKKITIDSSTLMNKGLEVIEAKWLFDVDMDNIKVLVHPQSIIHSMVEFIDHSVMAQLGVPDMMLPIQYAFTHPDRIEGRIPQLKLHEVGQLTFQQPDLEKFPCLSLAYKALEAGGTMPCVVNGANEVLVEAFLQESIGFYDIPRYIEGAMMVHKPYDYRTIEDVLEVDKWVRNWVKSQI</sequence>
<dbReference type="Pfam" id="PF02670">
    <property type="entry name" value="DXP_reductoisom"/>
    <property type="match status" value="1"/>
</dbReference>
<dbReference type="InterPro" id="IPR013512">
    <property type="entry name" value="DXP_reductoisomerase_N"/>
</dbReference>
<feature type="domain" description="1-deoxy-D-xylulose 5-phosphate reductoisomerase N-terminal" evidence="10">
    <location>
        <begin position="5"/>
        <end position="130"/>
    </location>
</feature>
<comment type="caution">
    <text evidence="9">Lacks conserved residue(s) required for the propagation of feature annotation.</text>
</comment>
<dbReference type="Pfam" id="PF08436">
    <property type="entry name" value="DXP_redisom_C"/>
    <property type="match status" value="1"/>
</dbReference>
<gene>
    <name evidence="9" type="primary">dxr</name>
    <name evidence="13" type="ORF">F8153_03985</name>
</gene>
<feature type="binding site" evidence="9">
    <location>
        <position position="122"/>
    </location>
    <ligand>
        <name>NADPH</name>
        <dbReference type="ChEBI" id="CHEBI:57783"/>
    </ligand>
</feature>
<evidence type="ECO:0000259" key="10">
    <source>
        <dbReference type="Pfam" id="PF02670"/>
    </source>
</evidence>
<protein>
    <recommendedName>
        <fullName evidence="9">1-deoxy-D-xylulose 5-phosphate reductoisomerase</fullName>
        <shortName evidence="9">DXP reductoisomerase</shortName>
        <ecNumber evidence="9">1.1.1.267</ecNumber>
    </recommendedName>
    <alternativeName>
        <fullName evidence="9">1-deoxyxylulose-5-phosphate reductoisomerase</fullName>
    </alternativeName>
    <alternativeName>
        <fullName evidence="9">2-C-methyl-D-erythritol 4-phosphate synthase</fullName>
    </alternativeName>
</protein>
<feature type="binding site" evidence="9">
    <location>
        <position position="150"/>
    </location>
    <ligand>
        <name>Mn(2+)</name>
        <dbReference type="ChEBI" id="CHEBI:29035"/>
    </ligand>
</feature>
<evidence type="ECO:0000256" key="6">
    <source>
        <dbReference type="ARBA" id="ARBA00023211"/>
    </source>
</evidence>
<dbReference type="PANTHER" id="PTHR30525">
    <property type="entry name" value="1-DEOXY-D-XYLULOSE 5-PHOSPHATE REDUCTOISOMERASE"/>
    <property type="match status" value="1"/>
</dbReference>
<keyword evidence="3 9" id="KW-0479">Metal-binding</keyword>
<feature type="binding site" evidence="9">
    <location>
        <position position="12"/>
    </location>
    <ligand>
        <name>NADPH</name>
        <dbReference type="ChEBI" id="CHEBI:57783"/>
    </ligand>
</feature>
<evidence type="ECO:0000256" key="4">
    <source>
        <dbReference type="ARBA" id="ARBA00022857"/>
    </source>
</evidence>
<feature type="binding site" evidence="9">
    <location>
        <position position="203"/>
    </location>
    <ligand>
        <name>NADPH</name>
        <dbReference type="ChEBI" id="CHEBI:57783"/>
    </ligand>
</feature>
<dbReference type="FunFam" id="3.40.50.720:FF:000045">
    <property type="entry name" value="1-deoxy-D-xylulose 5-phosphate reductoisomerase"/>
    <property type="match status" value="1"/>
</dbReference>
<feature type="binding site" evidence="9">
    <location>
        <position position="174"/>
    </location>
    <ligand>
        <name>1-deoxy-D-xylulose 5-phosphate</name>
        <dbReference type="ChEBI" id="CHEBI:57792"/>
    </ligand>
</feature>
<keyword evidence="7 9" id="KW-0414">Isoprene biosynthesis</keyword>
<feature type="binding site" evidence="9">
    <location>
        <position position="150"/>
    </location>
    <ligand>
        <name>1-deoxy-D-xylulose 5-phosphate</name>
        <dbReference type="ChEBI" id="CHEBI:57792"/>
    </ligand>
</feature>
<evidence type="ECO:0000259" key="12">
    <source>
        <dbReference type="Pfam" id="PF13288"/>
    </source>
</evidence>
<comment type="cofactor">
    <cofactor evidence="9">
        <name>Mg(2+)</name>
        <dbReference type="ChEBI" id="CHEBI:18420"/>
    </cofactor>
    <cofactor evidence="9">
        <name>Mn(2+)</name>
        <dbReference type="ChEBI" id="CHEBI:29035"/>
    </cofactor>
</comment>
<feature type="binding site" evidence="9">
    <location>
        <position position="124"/>
    </location>
    <ligand>
        <name>NADPH</name>
        <dbReference type="ChEBI" id="CHEBI:57783"/>
    </ligand>
</feature>
<keyword evidence="13" id="KW-0413">Isomerase</keyword>
<feature type="domain" description="DXP reductoisomerase C-terminal" evidence="12">
    <location>
        <begin position="259"/>
        <end position="375"/>
    </location>
</feature>
<evidence type="ECO:0000256" key="1">
    <source>
        <dbReference type="ARBA" id="ARBA00005094"/>
    </source>
</evidence>
<dbReference type="GO" id="GO:0016853">
    <property type="term" value="F:isomerase activity"/>
    <property type="evidence" value="ECO:0007669"/>
    <property type="project" value="UniProtKB-KW"/>
</dbReference>
<comment type="pathway">
    <text evidence="1 9">Isoprenoid biosynthesis; isopentenyl diphosphate biosynthesis via DXP pathway; isopentenyl diphosphate from 1-deoxy-D-xylulose 5-phosphate: step 1/6.</text>
</comment>
<keyword evidence="9" id="KW-0460">Magnesium</keyword>
<dbReference type="SUPFAM" id="SSF55347">
    <property type="entry name" value="Glyceraldehyde-3-phosphate dehydrogenase-like, C-terminal domain"/>
    <property type="match status" value="1"/>
</dbReference>
<dbReference type="HAMAP" id="MF_00183">
    <property type="entry name" value="DXP_reductoisom"/>
    <property type="match status" value="1"/>
</dbReference>
<dbReference type="OrthoDB" id="9806546at2"/>
<feature type="binding site" evidence="9">
    <location>
        <position position="197"/>
    </location>
    <ligand>
        <name>1-deoxy-D-xylulose 5-phosphate</name>
        <dbReference type="ChEBI" id="CHEBI:57792"/>
    </ligand>
</feature>
<dbReference type="SUPFAM" id="SSF51735">
    <property type="entry name" value="NAD(P)-binding Rossmann-fold domains"/>
    <property type="match status" value="1"/>
</dbReference>
<dbReference type="EMBL" id="WBZB01000013">
    <property type="protein sequence ID" value="KAB3531346.1"/>
    <property type="molecule type" value="Genomic_DNA"/>
</dbReference>
<dbReference type="InterPro" id="IPR036169">
    <property type="entry name" value="DXPR_C_sf"/>
</dbReference>
<feature type="binding site" evidence="9">
    <location>
        <position position="11"/>
    </location>
    <ligand>
        <name>NADPH</name>
        <dbReference type="ChEBI" id="CHEBI:57783"/>
    </ligand>
</feature>
<comment type="function">
    <text evidence="9">Catalyzes the NADPH-dependent rearrangement and reduction of 1-deoxy-D-xylulose-5-phosphate (DXP) to 2-C-methyl-D-erythritol 4-phosphate (MEP).</text>
</comment>
<evidence type="ECO:0000256" key="7">
    <source>
        <dbReference type="ARBA" id="ARBA00023229"/>
    </source>
</evidence>
<dbReference type="PIRSF" id="PIRSF006205">
    <property type="entry name" value="Dxp_reductismrs"/>
    <property type="match status" value="1"/>
</dbReference>
<name>A0A833HPW9_9FIRM</name>
<reference evidence="13 14" key="1">
    <citation type="submission" date="2019-10" db="EMBL/GenBank/DDBJ databases">
        <title>Alkaliphilus serpentinus sp. nov. and Alkaliphilus pronyensis sp. nov., two novel anaerobic alkaliphilic species isolated from the serpentinized-hosted hydrothermal field of the Prony Bay (New Caledonia).</title>
        <authorList>
            <person name="Postec A."/>
        </authorList>
    </citation>
    <scope>NUCLEOTIDE SEQUENCE [LARGE SCALE GENOMIC DNA]</scope>
    <source>
        <strain evidence="13 14">LacT</strain>
    </source>
</reference>
<feature type="binding site" evidence="9">
    <location>
        <position position="219"/>
    </location>
    <ligand>
        <name>Mn(2+)</name>
        <dbReference type="ChEBI" id="CHEBI:29035"/>
    </ligand>
</feature>
<feature type="binding site" evidence="9">
    <location>
        <position position="215"/>
    </location>
    <ligand>
        <name>1-deoxy-D-xylulose 5-phosphate</name>
        <dbReference type="ChEBI" id="CHEBI:57792"/>
    </ligand>
</feature>
<dbReference type="AlphaFoldDB" id="A0A833HPW9"/>
<keyword evidence="5 9" id="KW-0560">Oxidoreductase</keyword>
<keyword evidence="6 9" id="KW-0464">Manganese</keyword>
<comment type="caution">
    <text evidence="13">The sequence shown here is derived from an EMBL/GenBank/DDBJ whole genome shotgun (WGS) entry which is preliminary data.</text>
</comment>
<evidence type="ECO:0000256" key="9">
    <source>
        <dbReference type="HAMAP-Rule" id="MF_00183"/>
    </source>
</evidence>
<feature type="binding site" evidence="9">
    <location>
        <position position="13"/>
    </location>
    <ligand>
        <name>NADPH</name>
        <dbReference type="ChEBI" id="CHEBI:57783"/>
    </ligand>
</feature>
<dbReference type="GO" id="GO:0051484">
    <property type="term" value="P:isopentenyl diphosphate biosynthetic process, methylerythritol 4-phosphate pathway involved in terpenoid biosynthetic process"/>
    <property type="evidence" value="ECO:0007669"/>
    <property type="project" value="TreeGrafter"/>
</dbReference>
<proteinExistence type="inferred from homology"/>
<feature type="binding site" evidence="9">
    <location>
        <position position="216"/>
    </location>
    <ligand>
        <name>1-deoxy-D-xylulose 5-phosphate</name>
        <dbReference type="ChEBI" id="CHEBI:57792"/>
    </ligand>
</feature>
<dbReference type="EC" id="1.1.1.267" evidence="9"/>
<dbReference type="RefSeq" id="WP_151865072.1">
    <property type="nucleotide sequence ID" value="NZ_WBZB01000013.1"/>
</dbReference>
<dbReference type="PANTHER" id="PTHR30525:SF0">
    <property type="entry name" value="1-DEOXY-D-XYLULOSE 5-PHOSPHATE REDUCTOISOMERASE, CHLOROPLASTIC"/>
    <property type="match status" value="1"/>
</dbReference>
<dbReference type="Gene3D" id="3.40.50.720">
    <property type="entry name" value="NAD(P)-binding Rossmann-like Domain"/>
    <property type="match status" value="1"/>
</dbReference>
<dbReference type="InterPro" id="IPR036291">
    <property type="entry name" value="NAD(P)-bd_dom_sf"/>
</dbReference>
<evidence type="ECO:0000313" key="14">
    <source>
        <dbReference type="Proteomes" id="UP000465601"/>
    </source>
</evidence>
<evidence type="ECO:0000313" key="13">
    <source>
        <dbReference type="EMBL" id="KAB3531346.1"/>
    </source>
</evidence>
<feature type="domain" description="1-deoxy-D-xylulose 5-phosphate reductoisomerase C-terminal" evidence="11">
    <location>
        <begin position="144"/>
        <end position="227"/>
    </location>
</feature>
<feature type="binding site" evidence="9">
    <location>
        <position position="148"/>
    </location>
    <ligand>
        <name>Mn(2+)</name>
        <dbReference type="ChEBI" id="CHEBI:29035"/>
    </ligand>
</feature>
<dbReference type="Gene3D" id="1.10.1740.10">
    <property type="match status" value="1"/>
</dbReference>
<dbReference type="InterPro" id="IPR013644">
    <property type="entry name" value="DXP_reductoisomerase_C"/>
</dbReference>
<keyword evidence="14" id="KW-1185">Reference proteome</keyword>
<feature type="binding site" evidence="9">
    <location>
        <position position="123"/>
    </location>
    <ligand>
        <name>1-deoxy-D-xylulose 5-phosphate</name>
        <dbReference type="ChEBI" id="CHEBI:57792"/>
    </ligand>
</feature>